<keyword evidence="5" id="KW-0732">Signal</keyword>
<sequence>MLGLTLQTILLIPLLFFGSLSLCNSLPLSTSARWVVDTASGRRVKLSCVNWVAHMEPMVAEGLDKKPLQDIASKVASLGFNCVRLTWATYMFTRTLPVNFTVARSLNSLGLGKAVLGIASNNPTLLNLTILQAYDAVVDELGASGLMVVLDNHVSRPKWCCGADDGNGFFGDTYFDPEEWLQGLNIVANRFSGKSQVVGMSIRNELRGPNQTETDWYRYIRRGVKEVHNANPDVLVIVSGLNYDTDLRFLKGSSLGVDLDDKLVYEVHWYSFSGINRQVWKTQSPGLVCADAIGSIEDRAGFLMQGENPVPLFISEFGVDQTGENLADNRFLSCFLAFAVERNMDCAVWALQGSYYLRNGQAGSEETYGVLDGNWDQTRNPNFQERFRLMQEIIQDPKSDNPKYHIIFHPLSGRCARVNENNSVEASDCQDRNRWSYEGGQGPIRLLGTDLCLSVNGDGLPVTLSSNCSSEQSSWSMVSRSKLHVAAMDAEGRSLCLDNNPSNSSTILTNKCVCSEDDTTNCEENPQNKWFKLIPTNL</sequence>
<dbReference type="GO" id="GO:0000272">
    <property type="term" value="P:polysaccharide catabolic process"/>
    <property type="evidence" value="ECO:0007669"/>
    <property type="project" value="InterPro"/>
</dbReference>
<dbReference type="InterPro" id="IPR035992">
    <property type="entry name" value="Ricin_B-like_lectins"/>
</dbReference>
<feature type="chain" id="PRO_5040471005" description="Glycoside hydrolase family 5 domain-containing protein" evidence="5">
    <location>
        <begin position="26"/>
        <end position="538"/>
    </location>
</feature>
<evidence type="ECO:0000313" key="7">
    <source>
        <dbReference type="EMBL" id="KAJ4951820.1"/>
    </source>
</evidence>
<dbReference type="SUPFAM" id="SSF51445">
    <property type="entry name" value="(Trans)glycosidases"/>
    <property type="match status" value="1"/>
</dbReference>
<reference evidence="7" key="1">
    <citation type="journal article" date="2023" name="Plant J.">
        <title>The genome of the king protea, Protea cynaroides.</title>
        <authorList>
            <person name="Chang J."/>
            <person name="Duong T.A."/>
            <person name="Schoeman C."/>
            <person name="Ma X."/>
            <person name="Roodt D."/>
            <person name="Barker N."/>
            <person name="Li Z."/>
            <person name="Van de Peer Y."/>
            <person name="Mizrachi E."/>
        </authorList>
    </citation>
    <scope>NUCLEOTIDE SEQUENCE</scope>
    <source>
        <tissue evidence="7">Young leaves</tissue>
    </source>
</reference>
<dbReference type="AlphaFoldDB" id="A0A9Q0GST7"/>
<dbReference type="Gene3D" id="3.20.20.80">
    <property type="entry name" value="Glycosidases"/>
    <property type="match status" value="1"/>
</dbReference>
<evidence type="ECO:0000256" key="5">
    <source>
        <dbReference type="SAM" id="SignalP"/>
    </source>
</evidence>
<keyword evidence="2 4" id="KW-0378">Hydrolase</keyword>
<dbReference type="Proteomes" id="UP001141806">
    <property type="component" value="Unassembled WGS sequence"/>
</dbReference>
<name>A0A9Q0GST7_9MAGN</name>
<dbReference type="Gene3D" id="2.80.10.50">
    <property type="match status" value="1"/>
</dbReference>
<dbReference type="SUPFAM" id="SSF50370">
    <property type="entry name" value="Ricin B-like lectins"/>
    <property type="match status" value="1"/>
</dbReference>
<proteinExistence type="inferred from homology"/>
<dbReference type="InterPro" id="IPR001547">
    <property type="entry name" value="Glyco_hydro_5"/>
</dbReference>
<feature type="signal peptide" evidence="5">
    <location>
        <begin position="1"/>
        <end position="25"/>
    </location>
</feature>
<evidence type="ECO:0000256" key="3">
    <source>
        <dbReference type="ARBA" id="ARBA00023295"/>
    </source>
</evidence>
<dbReference type="Pfam" id="PF00150">
    <property type="entry name" value="Cellulase"/>
    <property type="match status" value="1"/>
</dbReference>
<evidence type="ECO:0000256" key="4">
    <source>
        <dbReference type="RuleBase" id="RU361153"/>
    </source>
</evidence>
<dbReference type="InterPro" id="IPR017853">
    <property type="entry name" value="GH"/>
</dbReference>
<dbReference type="EMBL" id="JAMYWD010000012">
    <property type="protein sequence ID" value="KAJ4951820.1"/>
    <property type="molecule type" value="Genomic_DNA"/>
</dbReference>
<comment type="caution">
    <text evidence="7">The sequence shown here is derived from an EMBL/GenBank/DDBJ whole genome shotgun (WGS) entry which is preliminary data.</text>
</comment>
<evidence type="ECO:0000256" key="2">
    <source>
        <dbReference type="ARBA" id="ARBA00022801"/>
    </source>
</evidence>
<evidence type="ECO:0000256" key="1">
    <source>
        <dbReference type="ARBA" id="ARBA00005641"/>
    </source>
</evidence>
<evidence type="ECO:0000259" key="6">
    <source>
        <dbReference type="Pfam" id="PF00150"/>
    </source>
</evidence>
<organism evidence="7 8">
    <name type="scientific">Protea cynaroides</name>
    <dbReference type="NCBI Taxonomy" id="273540"/>
    <lineage>
        <taxon>Eukaryota</taxon>
        <taxon>Viridiplantae</taxon>
        <taxon>Streptophyta</taxon>
        <taxon>Embryophyta</taxon>
        <taxon>Tracheophyta</taxon>
        <taxon>Spermatophyta</taxon>
        <taxon>Magnoliopsida</taxon>
        <taxon>Proteales</taxon>
        <taxon>Proteaceae</taxon>
        <taxon>Protea</taxon>
    </lineage>
</organism>
<accession>A0A9Q0GST7</accession>
<protein>
    <recommendedName>
        <fullName evidence="6">Glycoside hydrolase family 5 domain-containing protein</fullName>
    </recommendedName>
</protein>
<keyword evidence="3 4" id="KW-0326">Glycosidase</keyword>
<keyword evidence="8" id="KW-1185">Reference proteome</keyword>
<dbReference type="PANTHER" id="PTHR31263:SF0">
    <property type="entry name" value="CELLULASE FAMILY PROTEIN (AFU_ORTHOLOGUE AFUA_5G14560)"/>
    <property type="match status" value="1"/>
</dbReference>
<dbReference type="OrthoDB" id="442731at2759"/>
<dbReference type="PANTHER" id="PTHR31263">
    <property type="entry name" value="CELLULASE FAMILY PROTEIN (AFU_ORTHOLOGUE AFUA_5G14560)"/>
    <property type="match status" value="1"/>
</dbReference>
<dbReference type="PROSITE" id="PS50231">
    <property type="entry name" value="RICIN_B_LECTIN"/>
    <property type="match status" value="1"/>
</dbReference>
<comment type="similarity">
    <text evidence="1 4">Belongs to the glycosyl hydrolase 5 (cellulase A) family.</text>
</comment>
<dbReference type="GO" id="GO:0004553">
    <property type="term" value="F:hydrolase activity, hydrolyzing O-glycosyl compounds"/>
    <property type="evidence" value="ECO:0007669"/>
    <property type="project" value="InterPro"/>
</dbReference>
<evidence type="ECO:0000313" key="8">
    <source>
        <dbReference type="Proteomes" id="UP001141806"/>
    </source>
</evidence>
<gene>
    <name evidence="7" type="ORF">NE237_028652</name>
</gene>
<feature type="domain" description="Glycoside hydrolase family 5" evidence="6">
    <location>
        <begin position="67"/>
        <end position="352"/>
    </location>
</feature>